<dbReference type="GO" id="GO:0016491">
    <property type="term" value="F:oxidoreductase activity"/>
    <property type="evidence" value="ECO:0007669"/>
    <property type="project" value="InterPro"/>
</dbReference>
<sequence length="206" mass="23214">MRLSINLFFTVLFLSFLSLSARAEMTLNNLMFDDAKPYHLKILDALPIEGKMQIGPDNAIHTIIEFFDYFCGYCKKIHPELIELATSRDDVRVVFLHHPILNESSRVIAKIAIAASMQGKGFEFHDSIFTIQGSITNEKLKESIKKADINEVKLAIDLDRDEVEKIIKLSSFLASGSGARGTPSIFINDTFYPGYLPKEKIEALLN</sequence>
<dbReference type="InterPro" id="IPR051470">
    <property type="entry name" value="Thiol:disulfide_interchange"/>
</dbReference>
<dbReference type="PROSITE" id="PS51352">
    <property type="entry name" value="THIOREDOXIN_2"/>
    <property type="match status" value="1"/>
</dbReference>
<dbReference type="InterPro" id="IPR036249">
    <property type="entry name" value="Thioredoxin-like_sf"/>
</dbReference>
<gene>
    <name evidence="2" type="ORF">METZ01_LOCUS395430</name>
</gene>
<protein>
    <recommendedName>
        <fullName evidence="1">Thioredoxin domain-containing protein</fullName>
    </recommendedName>
</protein>
<dbReference type="InterPro" id="IPR017937">
    <property type="entry name" value="Thioredoxin_CS"/>
</dbReference>
<accession>A0A382V7M8</accession>
<dbReference type="AlphaFoldDB" id="A0A382V7M8"/>
<dbReference type="InterPro" id="IPR013766">
    <property type="entry name" value="Thioredoxin_domain"/>
</dbReference>
<dbReference type="PANTHER" id="PTHR35272">
    <property type="entry name" value="THIOL:DISULFIDE INTERCHANGE PROTEIN DSBC-RELATED"/>
    <property type="match status" value="1"/>
</dbReference>
<dbReference type="PROSITE" id="PS00194">
    <property type="entry name" value="THIOREDOXIN_1"/>
    <property type="match status" value="1"/>
</dbReference>
<name>A0A382V7M8_9ZZZZ</name>
<reference evidence="2" key="1">
    <citation type="submission" date="2018-05" db="EMBL/GenBank/DDBJ databases">
        <authorList>
            <person name="Lanie J.A."/>
            <person name="Ng W.-L."/>
            <person name="Kazmierczak K.M."/>
            <person name="Andrzejewski T.M."/>
            <person name="Davidsen T.M."/>
            <person name="Wayne K.J."/>
            <person name="Tettelin H."/>
            <person name="Glass J.I."/>
            <person name="Rusch D."/>
            <person name="Podicherti R."/>
            <person name="Tsui H.-C.T."/>
            <person name="Winkler M.E."/>
        </authorList>
    </citation>
    <scope>NUCLEOTIDE SEQUENCE</scope>
</reference>
<dbReference type="EMBL" id="UINC01149856">
    <property type="protein sequence ID" value="SVD42576.1"/>
    <property type="molecule type" value="Genomic_DNA"/>
</dbReference>
<evidence type="ECO:0000259" key="1">
    <source>
        <dbReference type="PROSITE" id="PS51352"/>
    </source>
</evidence>
<dbReference type="Pfam" id="PF01323">
    <property type="entry name" value="DSBA"/>
    <property type="match status" value="1"/>
</dbReference>
<feature type="domain" description="Thioredoxin" evidence="1">
    <location>
        <begin position="16"/>
        <end position="206"/>
    </location>
</feature>
<organism evidence="2">
    <name type="scientific">marine metagenome</name>
    <dbReference type="NCBI Taxonomy" id="408172"/>
    <lineage>
        <taxon>unclassified sequences</taxon>
        <taxon>metagenomes</taxon>
        <taxon>ecological metagenomes</taxon>
    </lineage>
</organism>
<dbReference type="InterPro" id="IPR001853">
    <property type="entry name" value="DSBA-like_thioredoxin_dom"/>
</dbReference>
<dbReference type="PANTHER" id="PTHR35272:SF3">
    <property type="entry name" value="THIOL:DISULFIDE INTERCHANGE PROTEIN DSBC"/>
    <property type="match status" value="1"/>
</dbReference>
<dbReference type="Gene3D" id="3.40.30.10">
    <property type="entry name" value="Glutaredoxin"/>
    <property type="match status" value="1"/>
</dbReference>
<dbReference type="SUPFAM" id="SSF52833">
    <property type="entry name" value="Thioredoxin-like"/>
    <property type="match status" value="1"/>
</dbReference>
<proteinExistence type="predicted"/>
<evidence type="ECO:0000313" key="2">
    <source>
        <dbReference type="EMBL" id="SVD42576.1"/>
    </source>
</evidence>